<sequence length="25" mass="2863">MALHSREDTFENRFPASPVWSGLSK</sequence>
<protein>
    <submittedName>
        <fullName evidence="2">Uncharacterized protein</fullName>
    </submittedName>
</protein>
<reference evidence="2" key="1">
    <citation type="submission" date="2020-09" db="EMBL/GenBank/DDBJ databases">
        <title>Genome-Enabled Discovery of Anthraquinone Biosynthesis in Senna tora.</title>
        <authorList>
            <person name="Kang S.-H."/>
            <person name="Pandey R.P."/>
            <person name="Lee C.-M."/>
            <person name="Sim J.-S."/>
            <person name="Jeong J.-T."/>
            <person name="Choi B.-S."/>
            <person name="Jung M."/>
            <person name="Ginzburg D."/>
            <person name="Zhao K."/>
            <person name="Won S.Y."/>
            <person name="Oh T.-J."/>
            <person name="Yu Y."/>
            <person name="Kim N.-H."/>
            <person name="Lee O.R."/>
            <person name="Lee T.-H."/>
            <person name="Bashyal P."/>
            <person name="Kim T.-S."/>
            <person name="Lee W.-H."/>
            <person name="Kawkins C."/>
            <person name="Kim C.-K."/>
            <person name="Kim J.S."/>
            <person name="Ahn B.O."/>
            <person name="Rhee S.Y."/>
            <person name="Sohng J.K."/>
        </authorList>
    </citation>
    <scope>NUCLEOTIDE SEQUENCE</scope>
    <source>
        <tissue evidence="2">Leaf</tissue>
    </source>
</reference>
<dbReference type="AlphaFoldDB" id="A0A834W4P0"/>
<name>A0A834W4P0_9FABA</name>
<feature type="region of interest" description="Disordered" evidence="1">
    <location>
        <begin position="1"/>
        <end position="25"/>
    </location>
</feature>
<organism evidence="2 3">
    <name type="scientific">Senna tora</name>
    <dbReference type="NCBI Taxonomy" id="362788"/>
    <lineage>
        <taxon>Eukaryota</taxon>
        <taxon>Viridiplantae</taxon>
        <taxon>Streptophyta</taxon>
        <taxon>Embryophyta</taxon>
        <taxon>Tracheophyta</taxon>
        <taxon>Spermatophyta</taxon>
        <taxon>Magnoliopsida</taxon>
        <taxon>eudicotyledons</taxon>
        <taxon>Gunneridae</taxon>
        <taxon>Pentapetalae</taxon>
        <taxon>rosids</taxon>
        <taxon>fabids</taxon>
        <taxon>Fabales</taxon>
        <taxon>Fabaceae</taxon>
        <taxon>Caesalpinioideae</taxon>
        <taxon>Cassia clade</taxon>
        <taxon>Senna</taxon>
    </lineage>
</organism>
<evidence type="ECO:0000313" key="3">
    <source>
        <dbReference type="Proteomes" id="UP000634136"/>
    </source>
</evidence>
<dbReference type="Proteomes" id="UP000634136">
    <property type="component" value="Unassembled WGS sequence"/>
</dbReference>
<gene>
    <name evidence="2" type="ORF">G2W53_035171</name>
</gene>
<dbReference type="EMBL" id="JAAIUW010000011">
    <property type="protein sequence ID" value="KAF7808428.1"/>
    <property type="molecule type" value="Genomic_DNA"/>
</dbReference>
<keyword evidence="3" id="KW-1185">Reference proteome</keyword>
<feature type="compositionally biased region" description="Basic and acidic residues" evidence="1">
    <location>
        <begin position="1"/>
        <end position="11"/>
    </location>
</feature>
<proteinExistence type="predicted"/>
<evidence type="ECO:0000256" key="1">
    <source>
        <dbReference type="SAM" id="MobiDB-lite"/>
    </source>
</evidence>
<evidence type="ECO:0000313" key="2">
    <source>
        <dbReference type="EMBL" id="KAF7808428.1"/>
    </source>
</evidence>
<comment type="caution">
    <text evidence="2">The sequence shown here is derived from an EMBL/GenBank/DDBJ whole genome shotgun (WGS) entry which is preliminary data.</text>
</comment>
<accession>A0A834W4P0</accession>